<accession>A0ACC1JLZ3</accession>
<organism evidence="1 2">
    <name type="scientific">Coemansia nantahalensis</name>
    <dbReference type="NCBI Taxonomy" id="2789366"/>
    <lineage>
        <taxon>Eukaryota</taxon>
        <taxon>Fungi</taxon>
        <taxon>Fungi incertae sedis</taxon>
        <taxon>Zoopagomycota</taxon>
        <taxon>Kickxellomycotina</taxon>
        <taxon>Kickxellomycetes</taxon>
        <taxon>Kickxellales</taxon>
        <taxon>Kickxellaceae</taxon>
        <taxon>Coemansia</taxon>
    </lineage>
</organism>
<feature type="non-terminal residue" evidence="1">
    <location>
        <position position="1"/>
    </location>
</feature>
<dbReference type="Proteomes" id="UP001140234">
    <property type="component" value="Unassembled WGS sequence"/>
</dbReference>
<evidence type="ECO:0000313" key="2">
    <source>
        <dbReference type="Proteomes" id="UP001140234"/>
    </source>
</evidence>
<protein>
    <submittedName>
        <fullName evidence="1">Uncharacterized protein</fullName>
    </submittedName>
</protein>
<name>A0ACC1JLZ3_9FUNG</name>
<feature type="non-terminal residue" evidence="1">
    <location>
        <position position="260"/>
    </location>
</feature>
<keyword evidence="2" id="KW-1185">Reference proteome</keyword>
<comment type="caution">
    <text evidence="1">The sequence shown here is derived from an EMBL/GenBank/DDBJ whole genome shotgun (WGS) entry which is preliminary data.</text>
</comment>
<reference evidence="1" key="1">
    <citation type="submission" date="2022-07" db="EMBL/GenBank/DDBJ databases">
        <title>Phylogenomic reconstructions and comparative analyses of Kickxellomycotina fungi.</title>
        <authorList>
            <person name="Reynolds N.K."/>
            <person name="Stajich J.E."/>
            <person name="Barry K."/>
            <person name="Grigoriev I.V."/>
            <person name="Crous P."/>
            <person name="Smith M.E."/>
        </authorList>
    </citation>
    <scope>NUCLEOTIDE SEQUENCE</scope>
    <source>
        <strain evidence="1">CBS 109366</strain>
    </source>
</reference>
<proteinExistence type="predicted"/>
<gene>
    <name evidence="1" type="ORF">IWQ57_005827</name>
</gene>
<evidence type="ECO:0000313" key="1">
    <source>
        <dbReference type="EMBL" id="KAJ2762323.1"/>
    </source>
</evidence>
<dbReference type="EMBL" id="JANBUJ010003004">
    <property type="protein sequence ID" value="KAJ2762323.1"/>
    <property type="molecule type" value="Genomic_DNA"/>
</dbReference>
<sequence>IITEGGVDYMRPRIGDFVALLCAGLGDPDIQVRRAACMALGCIADELDEEVASYHEKLMPLIFNMTSESNTTIVKYATNTLDCILESMGEAIVAYLPRLMERLVALLDGGPAEVKPIALSAIGSAAHSSGEAFGPYFDGVVARIKQAMALTGDDDLLALRGVATDTISTIAEAAGRDAFRPHLDDTVRLALQGMEIASATLRESGFCYFGVMSRVFEDEFAQYLGVIAPQVLATLRMTETAVDFDGGADPEMAADSSQGG</sequence>